<dbReference type="Pfam" id="PF13855">
    <property type="entry name" value="LRR_8"/>
    <property type="match status" value="2"/>
</dbReference>
<dbReference type="InterPro" id="IPR003591">
    <property type="entry name" value="Leu-rich_rpt_typical-subtyp"/>
</dbReference>
<dbReference type="SUPFAM" id="SSF52200">
    <property type="entry name" value="Toll/Interleukin receptor TIR domain"/>
    <property type="match status" value="1"/>
</dbReference>
<sequence length="969" mass="110073">MMELICVITALLITSKSLSAYDNILHKETGVQFTAAKKNLYAVRNVNKINSKESKVSDGSIQATIFKDKSFRQKGVNDGPLHDQNTETHNMHSVKSLSSEGTMFQLKFSEWKGSDIFDKDGNCSVVIGCTDLYHSDSCLVCRCSENSTITTIADCTNANLDQVPTQLPSSISHLLLAYNRLNSSSLYPGVFDKYTDLEVLQLDSNNITTLADGVFRGLYKLERLNVYNNSIAMDSNLNKSRVFAPLNGSLVYLVMNRNNPNTSNPNLVYPDYALSLLTNLKTLYIDGLRGKRFGPLFGSLKYLTKLVISGYDQGYCFLESLHNDTFKYLGHLKDLNISNCGLEGSLVESGAFAPLNKLTVLDLTNNFYLGLEVIGNLMYGLRNSQTLRRLKIQRVVPRFSPCILILTKTLRYFRNMSLEIIEAMDNEIEMIEFGALKMLPATLKTVNLTNNKIMFGAYWKNMGELFSLENLHLDGFFKPVQFPLVFPDSSFKCVSPSEGHGKFTDNGCICNYNSFSEYQTDFMLPLPPMLRNVTMHSNSMTYIINNITFCSNNKLDYVDLTKNHFQALQGPVIGLKYLRVLKMSSCFIESISDKFFDNLTSLEHLNLYQNLLGDCLNADLKGLIFDKLTHMEAIDISFNNLYRLNENAFGSMENLLTLDLSINRLSQVNFSIAQMKRLQFIDLHRNEIASLPEGIRSHISWLLSRGVNITIDMRQNPIECDCGNLDFLQWVVDTKVFGSNYSYYYCKFPIANAPALEMKNGYDEQVAMLSYSCGKHIIMFLSVAGGTLLMILVLIAALIYRFRWTLRYWYHAAKSKMSSTREVDVKDFKYDVFVSYANSDIDFILQELIPKMKERGLKVLVHGEKFKVGRHITDNIYKAVVKSRKTLIVITKHMLDSHWCKYELQMARMQSISTGRDVLVFLFLEDIPSSKLGPEVLAHVKSSTYINYPKLPQHKGAFWDKLADDLRSS</sequence>
<keyword evidence="6" id="KW-0677">Repeat</keyword>
<dbReference type="Gene3D" id="3.40.50.10140">
    <property type="entry name" value="Toll/interleukin-1 receptor homology (TIR) domain"/>
    <property type="match status" value="1"/>
</dbReference>
<dbReference type="PROSITE" id="PS50104">
    <property type="entry name" value="TIR"/>
    <property type="match status" value="1"/>
</dbReference>
<evidence type="ECO:0000256" key="3">
    <source>
        <dbReference type="ARBA" id="ARBA00022614"/>
    </source>
</evidence>
<reference evidence="14" key="1">
    <citation type="journal article" date="2023" name="PLoS Negl. Trop. Dis.">
        <title>A genome sequence for Biomphalaria pfeifferi, the major vector snail for the human-infecting parasite Schistosoma mansoni.</title>
        <authorList>
            <person name="Bu L."/>
            <person name="Lu L."/>
            <person name="Laidemitt M.R."/>
            <person name="Zhang S.M."/>
            <person name="Mutuku M."/>
            <person name="Mkoji G."/>
            <person name="Steinauer M."/>
            <person name="Loker E.S."/>
        </authorList>
    </citation>
    <scope>NUCLEOTIDE SEQUENCE</scope>
    <source>
        <strain evidence="14">KasaAsao</strain>
    </source>
</reference>
<dbReference type="InterPro" id="IPR035897">
    <property type="entry name" value="Toll_tir_struct_dom_sf"/>
</dbReference>
<organism evidence="14 15">
    <name type="scientific">Biomphalaria pfeifferi</name>
    <name type="common">Bloodfluke planorb</name>
    <name type="synonym">Freshwater snail</name>
    <dbReference type="NCBI Taxonomy" id="112525"/>
    <lineage>
        <taxon>Eukaryota</taxon>
        <taxon>Metazoa</taxon>
        <taxon>Spiralia</taxon>
        <taxon>Lophotrochozoa</taxon>
        <taxon>Mollusca</taxon>
        <taxon>Gastropoda</taxon>
        <taxon>Heterobranchia</taxon>
        <taxon>Euthyneura</taxon>
        <taxon>Panpulmonata</taxon>
        <taxon>Hygrophila</taxon>
        <taxon>Lymnaeoidea</taxon>
        <taxon>Planorbidae</taxon>
        <taxon>Biomphalaria</taxon>
    </lineage>
</organism>
<feature type="signal peptide" evidence="12">
    <location>
        <begin position="1"/>
        <end position="20"/>
    </location>
</feature>
<feature type="domain" description="TIR" evidence="13">
    <location>
        <begin position="828"/>
        <end position="966"/>
    </location>
</feature>
<evidence type="ECO:0000259" key="13">
    <source>
        <dbReference type="PROSITE" id="PS50104"/>
    </source>
</evidence>
<evidence type="ECO:0000256" key="7">
    <source>
        <dbReference type="ARBA" id="ARBA00022989"/>
    </source>
</evidence>
<dbReference type="InterPro" id="IPR000157">
    <property type="entry name" value="TIR_dom"/>
</dbReference>
<keyword evidence="8 11" id="KW-0472">Membrane</keyword>
<evidence type="ECO:0000256" key="12">
    <source>
        <dbReference type="SAM" id="SignalP"/>
    </source>
</evidence>
<gene>
    <name evidence="14" type="ORF">Bpfe_021355</name>
</gene>
<feature type="transmembrane region" description="Helical" evidence="11">
    <location>
        <begin position="777"/>
        <end position="800"/>
    </location>
</feature>
<dbReference type="GO" id="GO:0007165">
    <property type="term" value="P:signal transduction"/>
    <property type="evidence" value="ECO:0007669"/>
    <property type="project" value="InterPro"/>
</dbReference>
<dbReference type="GO" id="GO:0038023">
    <property type="term" value="F:signaling receptor activity"/>
    <property type="evidence" value="ECO:0007669"/>
    <property type="project" value="TreeGrafter"/>
</dbReference>
<dbReference type="GO" id="GO:0005886">
    <property type="term" value="C:plasma membrane"/>
    <property type="evidence" value="ECO:0007669"/>
    <property type="project" value="TreeGrafter"/>
</dbReference>
<keyword evidence="7 11" id="KW-1133">Transmembrane helix</keyword>
<comment type="subcellular location">
    <subcellularLocation>
        <location evidence="1">Membrane</location>
        <topology evidence="1">Single-pass membrane protein</topology>
    </subcellularLocation>
</comment>
<evidence type="ECO:0000256" key="8">
    <source>
        <dbReference type="ARBA" id="ARBA00023136"/>
    </source>
</evidence>
<evidence type="ECO:0000256" key="11">
    <source>
        <dbReference type="SAM" id="Phobius"/>
    </source>
</evidence>
<evidence type="ECO:0000313" key="14">
    <source>
        <dbReference type="EMBL" id="KAK0049262.1"/>
    </source>
</evidence>
<evidence type="ECO:0000256" key="1">
    <source>
        <dbReference type="ARBA" id="ARBA00004167"/>
    </source>
</evidence>
<evidence type="ECO:0000256" key="4">
    <source>
        <dbReference type="ARBA" id="ARBA00022692"/>
    </source>
</evidence>
<dbReference type="InterPro" id="IPR001611">
    <property type="entry name" value="Leu-rich_rpt"/>
</dbReference>
<evidence type="ECO:0000256" key="6">
    <source>
        <dbReference type="ARBA" id="ARBA00022737"/>
    </source>
</evidence>
<keyword evidence="3" id="KW-0433">Leucine-rich repeat</keyword>
<dbReference type="Gene3D" id="3.80.10.10">
    <property type="entry name" value="Ribonuclease Inhibitor"/>
    <property type="match status" value="4"/>
</dbReference>
<evidence type="ECO:0000313" key="15">
    <source>
        <dbReference type="Proteomes" id="UP001233172"/>
    </source>
</evidence>
<keyword evidence="9" id="KW-0675">Receptor</keyword>
<accession>A0AAD8F2F4</accession>
<evidence type="ECO:0000256" key="5">
    <source>
        <dbReference type="ARBA" id="ARBA00022729"/>
    </source>
</evidence>
<comment type="similarity">
    <text evidence="2">Belongs to the Toll-like receptor family.</text>
</comment>
<feature type="chain" id="PRO_5042043875" evidence="12">
    <location>
        <begin position="21"/>
        <end position="969"/>
    </location>
</feature>
<proteinExistence type="inferred from homology"/>
<keyword evidence="15" id="KW-1185">Reference proteome</keyword>
<dbReference type="AlphaFoldDB" id="A0AAD8F2F4"/>
<evidence type="ECO:0000256" key="10">
    <source>
        <dbReference type="ARBA" id="ARBA00023180"/>
    </source>
</evidence>
<name>A0AAD8F2F4_BIOPF</name>
<evidence type="ECO:0000256" key="9">
    <source>
        <dbReference type="ARBA" id="ARBA00023170"/>
    </source>
</evidence>
<protein>
    <submittedName>
        <fullName evidence="14">Cytochrome P450 2U1</fullName>
    </submittedName>
</protein>
<dbReference type="PANTHER" id="PTHR24365:SF541">
    <property type="entry name" value="PROTEIN TOLL-RELATED"/>
    <property type="match status" value="1"/>
</dbReference>
<dbReference type="EMBL" id="JASAOG010000128">
    <property type="protein sequence ID" value="KAK0049262.1"/>
    <property type="molecule type" value="Genomic_DNA"/>
</dbReference>
<comment type="caution">
    <text evidence="14">The sequence shown here is derived from an EMBL/GenBank/DDBJ whole genome shotgun (WGS) entry which is preliminary data.</text>
</comment>
<dbReference type="InterPro" id="IPR032675">
    <property type="entry name" value="LRR_dom_sf"/>
</dbReference>
<dbReference type="PANTHER" id="PTHR24365">
    <property type="entry name" value="TOLL-LIKE RECEPTOR"/>
    <property type="match status" value="1"/>
</dbReference>
<reference evidence="14" key="2">
    <citation type="submission" date="2023-04" db="EMBL/GenBank/DDBJ databases">
        <authorList>
            <person name="Bu L."/>
            <person name="Lu L."/>
            <person name="Laidemitt M.R."/>
            <person name="Zhang S.M."/>
            <person name="Mutuku M."/>
            <person name="Mkoji G."/>
            <person name="Steinauer M."/>
            <person name="Loker E.S."/>
        </authorList>
    </citation>
    <scope>NUCLEOTIDE SEQUENCE</scope>
    <source>
        <strain evidence="14">KasaAsao</strain>
        <tissue evidence="14">Whole Snail</tissue>
    </source>
</reference>
<dbReference type="Pfam" id="PF13676">
    <property type="entry name" value="TIR_2"/>
    <property type="match status" value="1"/>
</dbReference>
<dbReference type="SUPFAM" id="SSF52058">
    <property type="entry name" value="L domain-like"/>
    <property type="match status" value="2"/>
</dbReference>
<dbReference type="SMART" id="SM00369">
    <property type="entry name" value="LRR_TYP"/>
    <property type="match status" value="8"/>
</dbReference>
<keyword evidence="5 12" id="KW-0732">Signal</keyword>
<dbReference type="Proteomes" id="UP001233172">
    <property type="component" value="Unassembled WGS sequence"/>
</dbReference>
<evidence type="ECO:0000256" key="2">
    <source>
        <dbReference type="ARBA" id="ARBA00009634"/>
    </source>
</evidence>
<dbReference type="SMART" id="SM00255">
    <property type="entry name" value="TIR"/>
    <property type="match status" value="1"/>
</dbReference>
<keyword evidence="10" id="KW-0325">Glycoprotein</keyword>
<keyword evidence="4 11" id="KW-0812">Transmembrane</keyword>